<dbReference type="eggNOG" id="ENOG502SNKR">
    <property type="taxonomic scope" value="Eukaryota"/>
</dbReference>
<dbReference type="RefSeq" id="XP_008877422.1">
    <property type="nucleotide sequence ID" value="XM_008879200.1"/>
</dbReference>
<feature type="transmembrane region" description="Helical" evidence="8">
    <location>
        <begin position="69"/>
        <end position="88"/>
    </location>
</feature>
<dbReference type="InterPro" id="IPR037185">
    <property type="entry name" value="EmrE-like"/>
</dbReference>
<evidence type="ECO:0000256" key="1">
    <source>
        <dbReference type="ARBA" id="ARBA00004651"/>
    </source>
</evidence>
<feature type="domain" description="EamA" evidence="9">
    <location>
        <begin position="149"/>
        <end position="279"/>
    </location>
</feature>
<feature type="transmembrane region" description="Helical" evidence="8">
    <location>
        <begin position="175"/>
        <end position="192"/>
    </location>
</feature>
<dbReference type="VEuPathDB" id="FungiDB:H310_12212"/>
<dbReference type="OrthoDB" id="64403at2759"/>
<dbReference type="Pfam" id="PF00892">
    <property type="entry name" value="EamA"/>
    <property type="match status" value="2"/>
</dbReference>
<feature type="transmembrane region" description="Helical" evidence="8">
    <location>
        <begin position="94"/>
        <end position="116"/>
    </location>
</feature>
<evidence type="ECO:0000256" key="4">
    <source>
        <dbReference type="ARBA" id="ARBA00022475"/>
    </source>
</evidence>
<keyword evidence="7 8" id="KW-0472">Membrane</keyword>
<dbReference type="InterPro" id="IPR004626">
    <property type="entry name" value="RarD"/>
</dbReference>
<feature type="transmembrane region" description="Helical" evidence="8">
    <location>
        <begin position="39"/>
        <end position="57"/>
    </location>
</feature>
<evidence type="ECO:0000313" key="10">
    <source>
        <dbReference type="EMBL" id="ETV93862.1"/>
    </source>
</evidence>
<keyword evidence="3" id="KW-0813">Transport</keyword>
<dbReference type="PANTHER" id="PTHR22911:SF137">
    <property type="entry name" value="SOLUTE CARRIER FAMILY 35 MEMBER G2-RELATED"/>
    <property type="match status" value="1"/>
</dbReference>
<comment type="similarity">
    <text evidence="2">Belongs to the EamA transporter family.</text>
</comment>
<feature type="transmembrane region" description="Helical" evidence="8">
    <location>
        <begin position="263"/>
        <end position="281"/>
    </location>
</feature>
<accession>A0A024TKL0</accession>
<dbReference type="SUPFAM" id="SSF103481">
    <property type="entry name" value="Multidrug resistance efflux transporter EmrE"/>
    <property type="match status" value="2"/>
</dbReference>
<feature type="transmembrane region" description="Helical" evidence="8">
    <location>
        <begin position="146"/>
        <end position="163"/>
    </location>
</feature>
<reference evidence="10" key="1">
    <citation type="submission" date="2013-12" db="EMBL/GenBank/DDBJ databases">
        <title>The Genome Sequence of Aphanomyces invadans NJM9701.</title>
        <authorList>
            <consortium name="The Broad Institute Genomics Platform"/>
            <person name="Russ C."/>
            <person name="Tyler B."/>
            <person name="van West P."/>
            <person name="Dieguez-Uribeondo J."/>
            <person name="Young S.K."/>
            <person name="Zeng Q."/>
            <person name="Gargeya S."/>
            <person name="Fitzgerald M."/>
            <person name="Abouelleil A."/>
            <person name="Alvarado L."/>
            <person name="Chapman S.B."/>
            <person name="Gainer-Dewar J."/>
            <person name="Goldberg J."/>
            <person name="Griggs A."/>
            <person name="Gujja S."/>
            <person name="Hansen M."/>
            <person name="Howarth C."/>
            <person name="Imamovic A."/>
            <person name="Ireland A."/>
            <person name="Larimer J."/>
            <person name="McCowan C."/>
            <person name="Murphy C."/>
            <person name="Pearson M."/>
            <person name="Poon T.W."/>
            <person name="Priest M."/>
            <person name="Roberts A."/>
            <person name="Saif S."/>
            <person name="Shea T."/>
            <person name="Sykes S."/>
            <person name="Wortman J."/>
            <person name="Nusbaum C."/>
            <person name="Birren B."/>
        </authorList>
    </citation>
    <scope>NUCLEOTIDE SEQUENCE [LARGE SCALE GENOMIC DNA]</scope>
    <source>
        <strain evidence="10">NJM9701</strain>
    </source>
</reference>
<sequence>MLTKGVLHSLAANAGWGFAPIFWKQLTAVPSVQMLTHRIVWSLLLLLIMLVVSRQWTEFRAAAFERRALVIYTFSGVLMGVSLYLGVWSVVNGFIVEMSLGFFISPLVNVVLGVVFLRERLRLWQWISVVMAFAGVLVVAIAYGKFPWLALTLSSTFGLYGLIKKKAHLPSLHGITLELGIFFIPSLVYLVVEEARGEAIFLHSDWGLDLYILASSFVTVVPSIFYSSAAQLIPLTLLGILQYIAPSLQFLTGVIVYHEDFTLFKLIGFLCVWAGLITFTTESIYFQRRAKPQADAAPDLECNSKVSTQDVVDMNSCDPDDQVPYEPCQTSKA</sequence>
<dbReference type="GO" id="GO:0005886">
    <property type="term" value="C:plasma membrane"/>
    <property type="evidence" value="ECO:0007669"/>
    <property type="project" value="UniProtKB-SubCell"/>
</dbReference>
<evidence type="ECO:0000256" key="5">
    <source>
        <dbReference type="ARBA" id="ARBA00022692"/>
    </source>
</evidence>
<evidence type="ECO:0000256" key="6">
    <source>
        <dbReference type="ARBA" id="ARBA00022989"/>
    </source>
</evidence>
<keyword evidence="4" id="KW-1003">Cell membrane</keyword>
<dbReference type="NCBIfam" id="TIGR00688">
    <property type="entry name" value="rarD"/>
    <property type="match status" value="1"/>
</dbReference>
<comment type="subcellular location">
    <subcellularLocation>
        <location evidence="1">Cell membrane</location>
        <topology evidence="1">Multi-pass membrane protein</topology>
    </subcellularLocation>
</comment>
<proteinExistence type="inferred from homology"/>
<evidence type="ECO:0000259" key="9">
    <source>
        <dbReference type="Pfam" id="PF00892"/>
    </source>
</evidence>
<dbReference type="PANTHER" id="PTHR22911">
    <property type="entry name" value="ACYL-MALONYL CONDENSING ENZYME-RELATED"/>
    <property type="match status" value="1"/>
</dbReference>
<feature type="transmembrane region" description="Helical" evidence="8">
    <location>
        <begin position="212"/>
        <end position="233"/>
    </location>
</feature>
<keyword evidence="6 8" id="KW-1133">Transmembrane helix</keyword>
<feature type="domain" description="EamA" evidence="9">
    <location>
        <begin position="4"/>
        <end position="140"/>
    </location>
</feature>
<evidence type="ECO:0000256" key="3">
    <source>
        <dbReference type="ARBA" id="ARBA00022448"/>
    </source>
</evidence>
<dbReference type="EMBL" id="KI913988">
    <property type="protein sequence ID" value="ETV93862.1"/>
    <property type="molecule type" value="Genomic_DNA"/>
</dbReference>
<dbReference type="AlphaFoldDB" id="A0A024TKL0"/>
<evidence type="ECO:0000256" key="2">
    <source>
        <dbReference type="ARBA" id="ARBA00007362"/>
    </source>
</evidence>
<gene>
    <name evidence="10" type="ORF">H310_12212</name>
</gene>
<keyword evidence="5 8" id="KW-0812">Transmembrane</keyword>
<feature type="transmembrane region" description="Helical" evidence="8">
    <location>
        <begin position="123"/>
        <end position="140"/>
    </location>
</feature>
<feature type="transmembrane region" description="Helical" evidence="8">
    <location>
        <begin position="240"/>
        <end position="257"/>
    </location>
</feature>
<evidence type="ECO:0000256" key="7">
    <source>
        <dbReference type="ARBA" id="ARBA00023136"/>
    </source>
</evidence>
<organism evidence="10">
    <name type="scientific">Aphanomyces invadans</name>
    <dbReference type="NCBI Taxonomy" id="157072"/>
    <lineage>
        <taxon>Eukaryota</taxon>
        <taxon>Sar</taxon>
        <taxon>Stramenopiles</taxon>
        <taxon>Oomycota</taxon>
        <taxon>Saprolegniomycetes</taxon>
        <taxon>Saprolegniales</taxon>
        <taxon>Verrucalvaceae</taxon>
        <taxon>Aphanomyces</taxon>
    </lineage>
</organism>
<evidence type="ECO:0000256" key="8">
    <source>
        <dbReference type="SAM" id="Phobius"/>
    </source>
</evidence>
<protein>
    <submittedName>
        <fullName evidence="10">Protein RarD</fullName>
    </submittedName>
</protein>
<name>A0A024TKL0_9STRA</name>
<dbReference type="GeneID" id="20089262"/>
<dbReference type="InterPro" id="IPR000620">
    <property type="entry name" value="EamA_dom"/>
</dbReference>